<dbReference type="eggNOG" id="KOG0758">
    <property type="taxonomic scope" value="Eukaryota"/>
</dbReference>
<dbReference type="InterPro" id="IPR050567">
    <property type="entry name" value="Mitochondrial_Carrier"/>
</dbReference>
<keyword evidence="7" id="KW-0496">Mitochondrion</keyword>
<sequence length="345" mass="37105">MEAPPSGAATSSPSTATNLAHMAAPEVKLKKETPVADFLFGSVAGMVGMLFQFPFDTIKVRLQSQPLSKEGRGTLFRGPLDCFQQAVRKDGSLSLYKGLSAPLVGSMLENSVLFVAFNHIQSIIREFLNKDVGEPLNLGQLAVSGFLSGAVVSFVLTPIELVKCKLQVQDVLYSNLSTSSVGTEDSSRTRRVPFRGPVGVITQTIREHGFIGLYQGHLATFIREAGGGAAWFGAYEVMVKYFINRSTNPAVKTKEDLSPWHIMGAGAVAGMAYNATLFPADCVKSRQQTAEGSASFVGVARSLYKAEGFRGFYRGFGITVARSAPTSALIFATYELMSRHLAIPV</sequence>
<evidence type="ECO:0000256" key="8">
    <source>
        <dbReference type="ARBA" id="ARBA00023136"/>
    </source>
</evidence>
<keyword evidence="12" id="KW-1185">Reference proteome</keyword>
<dbReference type="PANTHER" id="PTHR45624:SF31">
    <property type="entry name" value="MITOCHONDRIAL ORNITHINE TRANSPORTER 1"/>
    <property type="match status" value="1"/>
</dbReference>
<dbReference type="Gene3D" id="1.50.40.10">
    <property type="entry name" value="Mitochondrial carrier domain"/>
    <property type="match status" value="2"/>
</dbReference>
<dbReference type="OrthoDB" id="2139348at2759"/>
<keyword evidence="4 9" id="KW-0812">Transmembrane</keyword>
<evidence type="ECO:0000256" key="1">
    <source>
        <dbReference type="ARBA" id="ARBA00004225"/>
    </source>
</evidence>
<evidence type="ECO:0000256" key="5">
    <source>
        <dbReference type="ARBA" id="ARBA00022737"/>
    </source>
</evidence>
<dbReference type="InterPro" id="IPR018108">
    <property type="entry name" value="MCP_transmembrane"/>
</dbReference>
<dbReference type="VEuPathDB" id="FungiDB:SPPG_00893"/>
<dbReference type="EMBL" id="KQ257451">
    <property type="protein sequence ID" value="KND03407.1"/>
    <property type="molecule type" value="Genomic_DNA"/>
</dbReference>
<dbReference type="OMA" id="PIDCFRQ"/>
<dbReference type="GO" id="GO:1990575">
    <property type="term" value="P:mitochondrial L-ornithine transmembrane transport"/>
    <property type="evidence" value="ECO:0007669"/>
    <property type="project" value="TreeGrafter"/>
</dbReference>
<protein>
    <submittedName>
        <fullName evidence="11">Uncharacterized protein</fullName>
    </submittedName>
</protein>
<accession>A0A0L0HQM3</accession>
<evidence type="ECO:0000313" key="11">
    <source>
        <dbReference type="EMBL" id="KND03407.1"/>
    </source>
</evidence>
<evidence type="ECO:0000313" key="12">
    <source>
        <dbReference type="Proteomes" id="UP000053201"/>
    </source>
</evidence>
<comment type="subcellular location">
    <subcellularLocation>
        <location evidence="1">Mitochondrion membrane</location>
        <topology evidence="1">Multi-pass membrane protein</topology>
    </subcellularLocation>
</comment>
<name>A0A0L0HQM3_SPIPD</name>
<dbReference type="GO" id="GO:0031966">
    <property type="term" value="C:mitochondrial membrane"/>
    <property type="evidence" value="ECO:0007669"/>
    <property type="project" value="UniProtKB-SubCell"/>
</dbReference>
<proteinExistence type="inferred from homology"/>
<evidence type="ECO:0000256" key="7">
    <source>
        <dbReference type="ARBA" id="ARBA00023128"/>
    </source>
</evidence>
<evidence type="ECO:0000256" key="2">
    <source>
        <dbReference type="ARBA" id="ARBA00006375"/>
    </source>
</evidence>
<dbReference type="AlphaFoldDB" id="A0A0L0HQM3"/>
<keyword evidence="5" id="KW-0677">Repeat</keyword>
<dbReference type="PANTHER" id="PTHR45624">
    <property type="entry name" value="MITOCHONDRIAL BASIC AMINO ACIDS TRANSPORTER-RELATED"/>
    <property type="match status" value="1"/>
</dbReference>
<dbReference type="SUPFAM" id="SSF103506">
    <property type="entry name" value="Mitochondrial carrier"/>
    <property type="match status" value="1"/>
</dbReference>
<keyword evidence="3 10" id="KW-0813">Transport</keyword>
<dbReference type="PROSITE" id="PS50920">
    <property type="entry name" value="SOLCAR"/>
    <property type="match status" value="3"/>
</dbReference>
<feature type="repeat" description="Solcar" evidence="9">
    <location>
        <begin position="136"/>
        <end position="241"/>
    </location>
</feature>
<dbReference type="Pfam" id="PF00153">
    <property type="entry name" value="Mito_carr"/>
    <property type="match status" value="3"/>
</dbReference>
<dbReference type="Proteomes" id="UP000053201">
    <property type="component" value="Unassembled WGS sequence"/>
</dbReference>
<organism evidence="11 12">
    <name type="scientific">Spizellomyces punctatus (strain DAOM BR117)</name>
    <dbReference type="NCBI Taxonomy" id="645134"/>
    <lineage>
        <taxon>Eukaryota</taxon>
        <taxon>Fungi</taxon>
        <taxon>Fungi incertae sedis</taxon>
        <taxon>Chytridiomycota</taxon>
        <taxon>Chytridiomycota incertae sedis</taxon>
        <taxon>Chytridiomycetes</taxon>
        <taxon>Spizellomycetales</taxon>
        <taxon>Spizellomycetaceae</taxon>
        <taxon>Spizellomyces</taxon>
    </lineage>
</organism>
<keyword evidence="6" id="KW-1133">Transmembrane helix</keyword>
<gene>
    <name evidence="11" type="ORF">SPPG_00893</name>
</gene>
<dbReference type="STRING" id="645134.A0A0L0HQM3"/>
<dbReference type="InParanoid" id="A0A0L0HQM3"/>
<dbReference type="GO" id="GO:0000064">
    <property type="term" value="F:L-ornithine transmembrane transporter activity"/>
    <property type="evidence" value="ECO:0007669"/>
    <property type="project" value="TreeGrafter"/>
</dbReference>
<dbReference type="InterPro" id="IPR023395">
    <property type="entry name" value="MCP_dom_sf"/>
</dbReference>
<feature type="repeat" description="Solcar" evidence="9">
    <location>
        <begin position="257"/>
        <end position="340"/>
    </location>
</feature>
<dbReference type="GeneID" id="27684593"/>
<evidence type="ECO:0000256" key="9">
    <source>
        <dbReference type="PROSITE-ProRule" id="PRU00282"/>
    </source>
</evidence>
<evidence type="ECO:0000256" key="6">
    <source>
        <dbReference type="ARBA" id="ARBA00022989"/>
    </source>
</evidence>
<evidence type="ECO:0000256" key="4">
    <source>
        <dbReference type="ARBA" id="ARBA00022692"/>
    </source>
</evidence>
<feature type="repeat" description="Solcar" evidence="9">
    <location>
        <begin position="32"/>
        <end position="123"/>
    </location>
</feature>
<comment type="similarity">
    <text evidence="2 10">Belongs to the mitochondrial carrier (TC 2.A.29) family.</text>
</comment>
<evidence type="ECO:0000256" key="10">
    <source>
        <dbReference type="RuleBase" id="RU000488"/>
    </source>
</evidence>
<keyword evidence="8 9" id="KW-0472">Membrane</keyword>
<reference evidence="11 12" key="1">
    <citation type="submission" date="2009-08" db="EMBL/GenBank/DDBJ databases">
        <title>The Genome Sequence of Spizellomyces punctatus strain DAOM BR117.</title>
        <authorList>
            <consortium name="The Broad Institute Genome Sequencing Platform"/>
            <person name="Russ C."/>
            <person name="Cuomo C."/>
            <person name="Shea T."/>
            <person name="Young S.K."/>
            <person name="Zeng Q."/>
            <person name="Koehrsen M."/>
            <person name="Haas B."/>
            <person name="Borodovsky M."/>
            <person name="Guigo R."/>
            <person name="Alvarado L."/>
            <person name="Berlin A."/>
            <person name="Bochicchio J."/>
            <person name="Borenstein D."/>
            <person name="Chapman S."/>
            <person name="Chen Z."/>
            <person name="Engels R."/>
            <person name="Freedman E."/>
            <person name="Gellesch M."/>
            <person name="Goldberg J."/>
            <person name="Griggs A."/>
            <person name="Gujja S."/>
            <person name="Heiman D."/>
            <person name="Hepburn T."/>
            <person name="Howarth C."/>
            <person name="Jen D."/>
            <person name="Larson L."/>
            <person name="Lewis B."/>
            <person name="Mehta T."/>
            <person name="Park D."/>
            <person name="Pearson M."/>
            <person name="Roberts A."/>
            <person name="Saif S."/>
            <person name="Shenoy N."/>
            <person name="Sisk P."/>
            <person name="Stolte C."/>
            <person name="Sykes S."/>
            <person name="Thomson T."/>
            <person name="Walk T."/>
            <person name="White J."/>
            <person name="Yandava C."/>
            <person name="Burger G."/>
            <person name="Gray M.W."/>
            <person name="Holland P.W.H."/>
            <person name="King N."/>
            <person name="Lang F.B.F."/>
            <person name="Roger A.J."/>
            <person name="Ruiz-Trillo I."/>
            <person name="Lander E."/>
            <person name="Nusbaum C."/>
        </authorList>
    </citation>
    <scope>NUCLEOTIDE SEQUENCE [LARGE SCALE GENOMIC DNA]</scope>
    <source>
        <strain evidence="11 12">DAOM BR117</strain>
    </source>
</reference>
<evidence type="ECO:0000256" key="3">
    <source>
        <dbReference type="ARBA" id="ARBA00022448"/>
    </source>
</evidence>
<dbReference type="RefSeq" id="XP_016611446.1">
    <property type="nucleotide sequence ID" value="XM_016749221.1"/>
</dbReference>